<dbReference type="EMBL" id="JNGW01000067">
    <property type="protein sequence ID" value="KDR52340.1"/>
    <property type="molecule type" value="Genomic_DNA"/>
</dbReference>
<evidence type="ECO:0000313" key="2">
    <source>
        <dbReference type="Proteomes" id="UP000027442"/>
    </source>
</evidence>
<dbReference type="PATRIC" id="fig|1122985.7.peg.1666"/>
<sequence length="40" mass="4563">MESSEQETISSEQDWTGEEIAILPTSAIQQKVYRLCFISN</sequence>
<proteinExistence type="predicted"/>
<evidence type="ECO:0000313" key="1">
    <source>
        <dbReference type="EMBL" id="KDR52340.1"/>
    </source>
</evidence>
<accession>A0A069QHS8</accession>
<reference evidence="1 2" key="1">
    <citation type="submission" date="2013-08" db="EMBL/GenBank/DDBJ databases">
        <authorList>
            <person name="Weinstock G."/>
            <person name="Sodergren E."/>
            <person name="Wylie T."/>
            <person name="Fulton L."/>
            <person name="Fulton R."/>
            <person name="Fronick C."/>
            <person name="O'Laughlin M."/>
            <person name="Godfrey J."/>
            <person name="Miner T."/>
            <person name="Herter B."/>
            <person name="Appelbaum E."/>
            <person name="Cordes M."/>
            <person name="Lek S."/>
            <person name="Wollam A."/>
            <person name="Pepin K.H."/>
            <person name="Palsikar V.B."/>
            <person name="Mitreva M."/>
            <person name="Wilson R.K."/>
        </authorList>
    </citation>
    <scope>NUCLEOTIDE SEQUENCE [LARGE SCALE GENOMIC DNA]</scope>
    <source>
        <strain evidence="1 2">ATCC 15930</strain>
    </source>
</reference>
<keyword evidence="2" id="KW-1185">Reference proteome</keyword>
<name>A0A069QHS8_HOYLO</name>
<gene>
    <name evidence="1" type="ORF">HMPREF1991_01603</name>
</gene>
<organism evidence="1 2">
    <name type="scientific">Hoylesella loescheii DSM 19665 = JCM 12249 = ATCC 15930</name>
    <dbReference type="NCBI Taxonomy" id="1122985"/>
    <lineage>
        <taxon>Bacteria</taxon>
        <taxon>Pseudomonadati</taxon>
        <taxon>Bacteroidota</taxon>
        <taxon>Bacteroidia</taxon>
        <taxon>Bacteroidales</taxon>
        <taxon>Prevotellaceae</taxon>
        <taxon>Hoylesella</taxon>
    </lineage>
</organism>
<protein>
    <submittedName>
        <fullName evidence="1">Uncharacterized protein</fullName>
    </submittedName>
</protein>
<dbReference type="AlphaFoldDB" id="A0A069QHS8"/>
<comment type="caution">
    <text evidence="1">The sequence shown here is derived from an EMBL/GenBank/DDBJ whole genome shotgun (WGS) entry which is preliminary data.</text>
</comment>
<dbReference type="HOGENOM" id="CLU_3294282_0_0_10"/>
<dbReference type="Proteomes" id="UP000027442">
    <property type="component" value="Unassembled WGS sequence"/>
</dbReference>